<protein>
    <submittedName>
        <fullName evidence="3">Uncharacterized protein</fullName>
    </submittedName>
</protein>
<sequence>MLKNSLRALTIHFVIYLLLTAGINTKAQAQSINNSVNSQSQPNQEQSLDNDQRNSAAINQTGVYNIGDSATYKIQGLGGRQVVCPKPSLILGTSYSSFNGISFSDNASYGVNAAFVIPLGGSLEKTCKRMAETISSKTKYDLEIINARACAELIGAGVRLNPDSFPTLSSICEGVSIGRNNTNEPKNVKGFQSRTLPKYEPEKDK</sequence>
<evidence type="ECO:0000313" key="4">
    <source>
        <dbReference type="EMBL" id="KST68904.1"/>
    </source>
</evidence>
<organism evidence="3 5">
    <name type="scientific">Mastigocoleus testarum BC008</name>
    <dbReference type="NCBI Taxonomy" id="371196"/>
    <lineage>
        <taxon>Bacteria</taxon>
        <taxon>Bacillati</taxon>
        <taxon>Cyanobacteriota</taxon>
        <taxon>Cyanophyceae</taxon>
        <taxon>Nostocales</taxon>
        <taxon>Hapalosiphonaceae</taxon>
        <taxon>Mastigocoleus</taxon>
    </lineage>
</organism>
<dbReference type="Proteomes" id="UP000053372">
    <property type="component" value="Unassembled WGS sequence"/>
</dbReference>
<evidence type="ECO:0000313" key="3">
    <source>
        <dbReference type="EMBL" id="KST68885.1"/>
    </source>
</evidence>
<proteinExistence type="predicted"/>
<evidence type="ECO:0000256" key="2">
    <source>
        <dbReference type="SAM" id="SignalP"/>
    </source>
</evidence>
<dbReference type="EMBL" id="LMTZ01000044">
    <property type="protein sequence ID" value="KST68885.1"/>
    <property type="molecule type" value="Genomic_DNA"/>
</dbReference>
<dbReference type="AlphaFoldDB" id="A0A0V7ZW96"/>
<dbReference type="RefSeq" id="WP_027846528.1">
    <property type="nucleotide sequence ID" value="NZ_LMTZ01000043.1"/>
</dbReference>
<gene>
    <name evidence="3" type="ORF">BC008_02085</name>
    <name evidence="4" type="ORF">BC008_02180</name>
</gene>
<feature type="compositionally biased region" description="Polar residues" evidence="1">
    <location>
        <begin position="183"/>
        <end position="195"/>
    </location>
</feature>
<dbReference type="EMBL" id="LMTZ01000043">
    <property type="protein sequence ID" value="KST68904.1"/>
    <property type="molecule type" value="Genomic_DNA"/>
</dbReference>
<feature type="region of interest" description="Disordered" evidence="1">
    <location>
        <begin position="183"/>
        <end position="205"/>
    </location>
</feature>
<reference evidence="3 5" key="1">
    <citation type="journal article" date="2015" name="Genome Announc.">
        <title>Draft Genome of the Euendolithic (true boring) Cyanobacterium Mastigocoleus testarum strain BC008.</title>
        <authorList>
            <person name="Guida B.S."/>
            <person name="Garcia-Pichel F."/>
        </authorList>
    </citation>
    <scope>NUCLEOTIDE SEQUENCE [LARGE SCALE GENOMIC DNA]</scope>
    <source>
        <strain evidence="3 5">BC008</strain>
    </source>
</reference>
<evidence type="ECO:0000256" key="1">
    <source>
        <dbReference type="SAM" id="MobiDB-lite"/>
    </source>
</evidence>
<comment type="caution">
    <text evidence="3">The sequence shown here is derived from an EMBL/GenBank/DDBJ whole genome shotgun (WGS) entry which is preliminary data.</text>
</comment>
<evidence type="ECO:0000313" key="5">
    <source>
        <dbReference type="Proteomes" id="UP000053372"/>
    </source>
</evidence>
<accession>A0A0V7ZW96</accession>
<dbReference type="OrthoDB" id="484732at2"/>
<name>A0A0V7ZW96_9CYAN</name>
<feature type="signal peptide" evidence="2">
    <location>
        <begin position="1"/>
        <end position="29"/>
    </location>
</feature>
<feature type="chain" id="PRO_5007438877" evidence="2">
    <location>
        <begin position="30"/>
        <end position="205"/>
    </location>
</feature>
<keyword evidence="5" id="KW-1185">Reference proteome</keyword>
<keyword evidence="2" id="KW-0732">Signal</keyword>